<keyword evidence="3" id="KW-1185">Reference proteome</keyword>
<dbReference type="PROSITE" id="PS00107">
    <property type="entry name" value="PROTEIN_KINASE_ATP"/>
    <property type="match status" value="1"/>
</dbReference>
<accession>A0A8H4ATY3</accession>
<keyword evidence="1" id="KW-0547">Nucleotide-binding</keyword>
<dbReference type="GO" id="GO:0004674">
    <property type="term" value="F:protein serine/threonine kinase activity"/>
    <property type="evidence" value="ECO:0007669"/>
    <property type="project" value="UniProtKB-KW"/>
</dbReference>
<dbReference type="OrthoDB" id="2329331at2759"/>
<keyword evidence="2" id="KW-0808">Transferase</keyword>
<evidence type="ECO:0000313" key="2">
    <source>
        <dbReference type="EMBL" id="KAF0532413.1"/>
    </source>
</evidence>
<dbReference type="GO" id="GO:0005524">
    <property type="term" value="F:ATP binding"/>
    <property type="evidence" value="ECO:0007669"/>
    <property type="project" value="UniProtKB-UniRule"/>
</dbReference>
<sequence>MLDNNKYQLSWIPYKNLKSIEEVGSGGFAKIYKAEFKPRIKNGSTPGFTVALKEFYNDEYFNELRAYMKIGADNPSFLRCYGISKTNMENIF</sequence>
<reference evidence="2 3" key="1">
    <citation type="journal article" date="2019" name="Environ. Microbiol.">
        <title>At the nexus of three kingdoms: the genome of the mycorrhizal fungus Gigaspora margarita provides insights into plant, endobacterial and fungal interactions.</title>
        <authorList>
            <person name="Venice F."/>
            <person name="Ghignone S."/>
            <person name="Salvioli di Fossalunga A."/>
            <person name="Amselem J."/>
            <person name="Novero M."/>
            <person name="Xianan X."/>
            <person name="Sedzielewska Toro K."/>
            <person name="Morin E."/>
            <person name="Lipzen A."/>
            <person name="Grigoriev I.V."/>
            <person name="Henrissat B."/>
            <person name="Martin F.M."/>
            <person name="Bonfante P."/>
        </authorList>
    </citation>
    <scope>NUCLEOTIDE SEQUENCE [LARGE SCALE GENOMIC DNA]</scope>
    <source>
        <strain evidence="2 3">BEG34</strain>
    </source>
</reference>
<dbReference type="Proteomes" id="UP000439903">
    <property type="component" value="Unassembled WGS sequence"/>
</dbReference>
<organism evidence="2 3">
    <name type="scientific">Gigaspora margarita</name>
    <dbReference type="NCBI Taxonomy" id="4874"/>
    <lineage>
        <taxon>Eukaryota</taxon>
        <taxon>Fungi</taxon>
        <taxon>Fungi incertae sedis</taxon>
        <taxon>Mucoromycota</taxon>
        <taxon>Glomeromycotina</taxon>
        <taxon>Glomeromycetes</taxon>
        <taxon>Diversisporales</taxon>
        <taxon>Gigasporaceae</taxon>
        <taxon>Gigaspora</taxon>
    </lineage>
</organism>
<comment type="caution">
    <text evidence="2">The sequence shown here is derived from an EMBL/GenBank/DDBJ whole genome shotgun (WGS) entry which is preliminary data.</text>
</comment>
<dbReference type="AlphaFoldDB" id="A0A8H4ATY3"/>
<name>A0A8H4ATY3_GIGMA</name>
<dbReference type="EMBL" id="WTPW01000232">
    <property type="protein sequence ID" value="KAF0532413.1"/>
    <property type="molecule type" value="Genomic_DNA"/>
</dbReference>
<evidence type="ECO:0000313" key="3">
    <source>
        <dbReference type="Proteomes" id="UP000439903"/>
    </source>
</evidence>
<keyword evidence="2" id="KW-0723">Serine/threonine-protein kinase</keyword>
<dbReference type="Gene3D" id="1.10.510.10">
    <property type="entry name" value="Transferase(Phosphotransferase) domain 1"/>
    <property type="match status" value="1"/>
</dbReference>
<gene>
    <name evidence="2" type="ORF">F8M41_011278</name>
</gene>
<feature type="binding site" evidence="1">
    <location>
        <position position="53"/>
    </location>
    <ligand>
        <name>ATP</name>
        <dbReference type="ChEBI" id="CHEBI:30616"/>
    </ligand>
</feature>
<keyword evidence="1" id="KW-0067">ATP-binding</keyword>
<keyword evidence="2" id="KW-0418">Kinase</keyword>
<evidence type="ECO:0000256" key="1">
    <source>
        <dbReference type="PROSITE-ProRule" id="PRU10141"/>
    </source>
</evidence>
<dbReference type="SUPFAM" id="SSF56112">
    <property type="entry name" value="Protein kinase-like (PK-like)"/>
    <property type="match status" value="1"/>
</dbReference>
<dbReference type="InterPro" id="IPR011009">
    <property type="entry name" value="Kinase-like_dom_sf"/>
</dbReference>
<proteinExistence type="predicted"/>
<dbReference type="InterPro" id="IPR017441">
    <property type="entry name" value="Protein_kinase_ATP_BS"/>
</dbReference>
<protein>
    <submittedName>
        <fullName evidence="2">Serine/threonine protein kinase</fullName>
    </submittedName>
</protein>